<keyword evidence="2" id="KW-1185">Reference proteome</keyword>
<accession>A0ABQ7JDS5</accession>
<dbReference type="EMBL" id="JADAQX010000080">
    <property type="protein sequence ID" value="KAF8822136.1"/>
    <property type="molecule type" value="Genomic_DNA"/>
</dbReference>
<evidence type="ECO:0000313" key="1">
    <source>
        <dbReference type="EMBL" id="KAF8822136.1"/>
    </source>
</evidence>
<organism evidence="1 2">
    <name type="scientific">Cardiosporidium cionae</name>
    <dbReference type="NCBI Taxonomy" id="476202"/>
    <lineage>
        <taxon>Eukaryota</taxon>
        <taxon>Sar</taxon>
        <taxon>Alveolata</taxon>
        <taxon>Apicomplexa</taxon>
        <taxon>Aconoidasida</taxon>
        <taxon>Nephromycida</taxon>
        <taxon>Cardiosporidium</taxon>
    </lineage>
</organism>
<evidence type="ECO:0000313" key="2">
    <source>
        <dbReference type="Proteomes" id="UP000823046"/>
    </source>
</evidence>
<protein>
    <submittedName>
        <fullName evidence="1">Uncharacterized protein</fullName>
    </submittedName>
</protein>
<sequence>MQLSLLLPLLRKKTMKQGKKPIDAEKLRISDPECLEVIALLNRVATASDFSDQQVRCLQLPDDIATYDTLTDVCINTKKDNQGNTRHFLNLDCVGRNLCTSSYKAFSQCWLEHHSHEMCVEESRNFCRCITNTLSDFLVSMSPAFHQSHQLKPYTTNQGKN</sequence>
<name>A0ABQ7JDS5_9APIC</name>
<proteinExistence type="predicted"/>
<reference evidence="1 2" key="1">
    <citation type="journal article" date="2020" name="bioRxiv">
        <title>Metabolic contributions of an alphaproteobacterial endosymbiont in the apicomplexan Cardiosporidium cionae.</title>
        <authorList>
            <person name="Hunter E.S."/>
            <person name="Paight C.J."/>
            <person name="Lane C.E."/>
        </authorList>
    </citation>
    <scope>NUCLEOTIDE SEQUENCE [LARGE SCALE GENOMIC DNA]</scope>
    <source>
        <strain evidence="1">ESH_2018</strain>
    </source>
</reference>
<gene>
    <name evidence="1" type="ORF">IE077_000949</name>
</gene>
<dbReference type="Proteomes" id="UP000823046">
    <property type="component" value="Unassembled WGS sequence"/>
</dbReference>
<comment type="caution">
    <text evidence="1">The sequence shown here is derived from an EMBL/GenBank/DDBJ whole genome shotgun (WGS) entry which is preliminary data.</text>
</comment>